<dbReference type="Proteomes" id="UP000663879">
    <property type="component" value="Unassembled WGS sequence"/>
</dbReference>
<dbReference type="Pfam" id="PF09724">
    <property type="entry name" value="Dcc1"/>
    <property type="match status" value="1"/>
</dbReference>
<dbReference type="AlphaFoldDB" id="A0A813WSD8"/>
<keyword evidence="5" id="KW-1185">Reference proteome</keyword>
<dbReference type="GO" id="GO:0031390">
    <property type="term" value="C:Ctf18 RFC-like complex"/>
    <property type="evidence" value="ECO:0007669"/>
    <property type="project" value="InterPro"/>
</dbReference>
<comment type="similarity">
    <text evidence="1">Belongs to the DCC1 family.</text>
</comment>
<evidence type="ECO:0000256" key="2">
    <source>
        <dbReference type="ARBA" id="ARBA00017682"/>
    </source>
</evidence>
<comment type="caution">
    <text evidence="4">The sequence shown here is derived from an EMBL/GenBank/DDBJ whole genome shotgun (WGS) entry which is preliminary data.</text>
</comment>
<protein>
    <recommendedName>
        <fullName evidence="2">Sister chromatid cohesion protein DCC1</fullName>
    </recommendedName>
</protein>
<dbReference type="GO" id="GO:0000775">
    <property type="term" value="C:chromosome, centromeric region"/>
    <property type="evidence" value="ECO:0007669"/>
    <property type="project" value="TreeGrafter"/>
</dbReference>
<proteinExistence type="inferred from homology"/>
<reference evidence="4" key="1">
    <citation type="submission" date="2021-02" db="EMBL/GenBank/DDBJ databases">
        <authorList>
            <person name="Nowell W R."/>
        </authorList>
    </citation>
    <scope>NUCLEOTIDE SEQUENCE</scope>
    <source>
        <strain evidence="4">Ploen Becks lab</strain>
    </source>
</reference>
<dbReference type="PANTHER" id="PTHR13395:SF6">
    <property type="entry name" value="SISTER CHROMATID COHESION PROTEIN DCC1"/>
    <property type="match status" value="1"/>
</dbReference>
<gene>
    <name evidence="4" type="ORF">OXX778_LOCUS9656</name>
</gene>
<evidence type="ECO:0000313" key="4">
    <source>
        <dbReference type="EMBL" id="CAF0865449.1"/>
    </source>
</evidence>
<dbReference type="PANTHER" id="PTHR13395">
    <property type="entry name" value="SISTER CHROMATID COHESION PROTEIN DCC1-RELATED"/>
    <property type="match status" value="1"/>
</dbReference>
<organism evidence="4 5">
    <name type="scientific">Brachionus calyciflorus</name>
    <dbReference type="NCBI Taxonomy" id="104777"/>
    <lineage>
        <taxon>Eukaryota</taxon>
        <taxon>Metazoa</taxon>
        <taxon>Spiralia</taxon>
        <taxon>Gnathifera</taxon>
        <taxon>Rotifera</taxon>
        <taxon>Eurotatoria</taxon>
        <taxon>Monogononta</taxon>
        <taxon>Pseudotrocha</taxon>
        <taxon>Ploima</taxon>
        <taxon>Brachionidae</taxon>
        <taxon>Brachionus</taxon>
    </lineage>
</organism>
<name>A0A813WSD8_9BILA</name>
<evidence type="ECO:0000313" key="5">
    <source>
        <dbReference type="Proteomes" id="UP000663879"/>
    </source>
</evidence>
<dbReference type="InterPro" id="IPR019128">
    <property type="entry name" value="Dcc1"/>
</dbReference>
<evidence type="ECO:0000256" key="3">
    <source>
        <dbReference type="ARBA" id="ARBA00022705"/>
    </source>
</evidence>
<dbReference type="GO" id="GO:0006260">
    <property type="term" value="P:DNA replication"/>
    <property type="evidence" value="ECO:0007669"/>
    <property type="project" value="UniProtKB-KW"/>
</dbReference>
<dbReference type="GO" id="GO:0000785">
    <property type="term" value="C:chromatin"/>
    <property type="evidence" value="ECO:0007669"/>
    <property type="project" value="TreeGrafter"/>
</dbReference>
<sequence>MEVNILQDSTNRRVRSTELIDELLDKAKLNKEELEPFVQHIYLGNSVTLNEEYKLLELDEEKLNYLIEGNSLVIRGDESDNAVCCTQNSTFSFKVAEISNPLLISSDLILSGKTDETKALNSEIVFMTNSYFIMAKEKPKVQKIKNLLELNLYSGKAYEQNEAKKFTMNDFLDQIQSSEDEIYSYLNFIKAFQIDGFWRLLDFKYLNQILDNVLKIIDEKCWLMDKIPVKEIYTELDSIYDMYLIFLFKVRKRNEPNFYSIKKESIMHFYAEAILRATLKMRYCEFQLILQKSLPNNFDLEFNLNLIQDLCYIEEPYIYYLNVQDMPDDLDKRFKYLFEKRKKWSQDELKAFIQDLCSNNPTEISTALTKHCRSYNQNGIKYFTSRI</sequence>
<dbReference type="GO" id="GO:0034088">
    <property type="term" value="P:maintenance of mitotic sister chromatid cohesion"/>
    <property type="evidence" value="ECO:0007669"/>
    <property type="project" value="TreeGrafter"/>
</dbReference>
<dbReference type="EMBL" id="CAJNOC010001445">
    <property type="protein sequence ID" value="CAF0865449.1"/>
    <property type="molecule type" value="Genomic_DNA"/>
</dbReference>
<dbReference type="OrthoDB" id="5199543at2759"/>
<evidence type="ECO:0000256" key="1">
    <source>
        <dbReference type="ARBA" id="ARBA00007017"/>
    </source>
</evidence>
<keyword evidence="3" id="KW-0235">DNA replication</keyword>
<accession>A0A813WSD8</accession>